<comment type="caution">
    <text evidence="1">The sequence shown here is derived from an EMBL/GenBank/DDBJ whole genome shotgun (WGS) entry which is preliminary data.</text>
</comment>
<dbReference type="Pfam" id="PF12006">
    <property type="entry name" value="DUF3500"/>
    <property type="match status" value="1"/>
</dbReference>
<dbReference type="OrthoDB" id="4539697at2759"/>
<name>A0A9W8XFB3_9PLEO</name>
<reference evidence="1" key="1">
    <citation type="submission" date="2022-10" db="EMBL/GenBank/DDBJ databases">
        <title>Tapping the CABI collections for fungal endophytes: first genome assemblies for Collariella, Neodidymelliopsis, Ascochyta clinopodiicola, Didymella pomorum, Didymosphaeria variabile, Neocosmospora piperis and Neocucurbitaria cava.</title>
        <authorList>
            <person name="Hill R."/>
        </authorList>
    </citation>
    <scope>NUCLEOTIDE SEQUENCE</scope>
    <source>
        <strain evidence="1">IMI 356815</strain>
    </source>
</reference>
<dbReference type="RefSeq" id="XP_056067589.1">
    <property type="nucleotide sequence ID" value="XM_056218324.1"/>
</dbReference>
<sequence length="259" mass="29868">MTEDDNAFWQFLPDLTEPRFATLQQQDAHEYAAAFERNAQPPWLHGLWQHWRQLFEEPFWGITNDGVIRPGLFSLQEEDVLVAEIATVAQRLLSLLEENERERISYHIDSPEWRSWSNPEFLLSNKGIRLDEVNANVRDAAMKLLQRTLSLEGYQKALGAMRINGFLGRLVKALRICNDFSYNLVLFGRLSATTPWGFSFYGHHLCLNVLLYRNQTVVSPCFTGAEPNVIDDPHDPYVGTRILQEEERLGLQLIQSLPP</sequence>
<dbReference type="InterPro" id="IPR021889">
    <property type="entry name" value="DUF3500"/>
</dbReference>
<dbReference type="GeneID" id="80913103"/>
<dbReference type="PANTHER" id="PTHR37489:SF1">
    <property type="entry name" value="DUF3500 DOMAIN-CONTAINING PROTEIN"/>
    <property type="match status" value="1"/>
</dbReference>
<accession>A0A9W8XFB3</accession>
<evidence type="ECO:0000313" key="1">
    <source>
        <dbReference type="EMBL" id="KAJ4348201.1"/>
    </source>
</evidence>
<dbReference type="PANTHER" id="PTHR37489">
    <property type="entry name" value="DUF3500 DOMAIN-CONTAINING PROTEIN"/>
    <property type="match status" value="1"/>
</dbReference>
<keyword evidence="2" id="KW-1185">Reference proteome</keyword>
<evidence type="ECO:0000313" key="2">
    <source>
        <dbReference type="Proteomes" id="UP001140513"/>
    </source>
</evidence>
<gene>
    <name evidence="1" type="ORF">N0V89_009573</name>
</gene>
<dbReference type="EMBL" id="JAPEUX010000007">
    <property type="protein sequence ID" value="KAJ4348201.1"/>
    <property type="molecule type" value="Genomic_DNA"/>
</dbReference>
<proteinExistence type="predicted"/>
<dbReference type="AlphaFoldDB" id="A0A9W8XFB3"/>
<dbReference type="Proteomes" id="UP001140513">
    <property type="component" value="Unassembled WGS sequence"/>
</dbReference>
<protein>
    <submittedName>
        <fullName evidence="1">Uncharacterized protein</fullName>
    </submittedName>
</protein>
<organism evidence="1 2">
    <name type="scientific">Didymosphaeria variabile</name>
    <dbReference type="NCBI Taxonomy" id="1932322"/>
    <lineage>
        <taxon>Eukaryota</taxon>
        <taxon>Fungi</taxon>
        <taxon>Dikarya</taxon>
        <taxon>Ascomycota</taxon>
        <taxon>Pezizomycotina</taxon>
        <taxon>Dothideomycetes</taxon>
        <taxon>Pleosporomycetidae</taxon>
        <taxon>Pleosporales</taxon>
        <taxon>Massarineae</taxon>
        <taxon>Didymosphaeriaceae</taxon>
        <taxon>Didymosphaeria</taxon>
    </lineage>
</organism>